<gene>
    <name evidence="1" type="ORF">ACFSDE_00320</name>
</gene>
<name>A0ABW4TFX5_9ACTN</name>
<proteinExistence type="predicted"/>
<dbReference type="RefSeq" id="WP_343915885.1">
    <property type="nucleotide sequence ID" value="NZ_BAAAJT010000002.1"/>
</dbReference>
<dbReference type="Proteomes" id="UP001597351">
    <property type="component" value="Unassembled WGS sequence"/>
</dbReference>
<organism evidence="1 2">
    <name type="scientific">Nocardioides aestuarii</name>
    <dbReference type="NCBI Taxonomy" id="252231"/>
    <lineage>
        <taxon>Bacteria</taxon>
        <taxon>Bacillati</taxon>
        <taxon>Actinomycetota</taxon>
        <taxon>Actinomycetes</taxon>
        <taxon>Propionibacteriales</taxon>
        <taxon>Nocardioidaceae</taxon>
        <taxon>Nocardioides</taxon>
    </lineage>
</organism>
<comment type="caution">
    <text evidence="1">The sequence shown here is derived from an EMBL/GenBank/DDBJ whole genome shotgun (WGS) entry which is preliminary data.</text>
</comment>
<keyword evidence="2" id="KW-1185">Reference proteome</keyword>
<dbReference type="EMBL" id="JBHUGD010000001">
    <property type="protein sequence ID" value="MFD1945223.1"/>
    <property type="molecule type" value="Genomic_DNA"/>
</dbReference>
<reference evidence="2" key="1">
    <citation type="journal article" date="2019" name="Int. J. Syst. Evol. Microbiol.">
        <title>The Global Catalogue of Microorganisms (GCM) 10K type strain sequencing project: providing services to taxonomists for standard genome sequencing and annotation.</title>
        <authorList>
            <consortium name="The Broad Institute Genomics Platform"/>
            <consortium name="The Broad Institute Genome Sequencing Center for Infectious Disease"/>
            <person name="Wu L."/>
            <person name="Ma J."/>
        </authorList>
    </citation>
    <scope>NUCLEOTIDE SEQUENCE [LARGE SCALE GENOMIC DNA]</scope>
    <source>
        <strain evidence="2">CGMCC 1.12477</strain>
    </source>
</reference>
<evidence type="ECO:0000313" key="2">
    <source>
        <dbReference type="Proteomes" id="UP001597351"/>
    </source>
</evidence>
<accession>A0ABW4TFX5</accession>
<evidence type="ECO:0008006" key="3">
    <source>
        <dbReference type="Google" id="ProtNLM"/>
    </source>
</evidence>
<protein>
    <recommendedName>
        <fullName evidence="3">WXG100 family type VII secretion target</fullName>
    </recommendedName>
</protein>
<evidence type="ECO:0000313" key="1">
    <source>
        <dbReference type="EMBL" id="MFD1945223.1"/>
    </source>
</evidence>
<sequence length="105" mass="11219">MGSDLYIDGEMLSRVRDNFSRIEDLLGGPASQMRSVDGRDAGPSALVSRLNEFGHEWQYGIEQLGEFSSSVVDALDQIARAFESADADLAAALEQASDPEPGGGQ</sequence>